<keyword evidence="2" id="KW-1185">Reference proteome</keyword>
<gene>
    <name evidence="1" type="ORF">PENTCL1PPCAC_10386</name>
</gene>
<dbReference type="InterPro" id="IPR045139">
    <property type="entry name" value="Aladin"/>
</dbReference>
<dbReference type="EMBL" id="BTSX01000003">
    <property type="protein sequence ID" value="GMS88211.1"/>
    <property type="molecule type" value="Genomic_DNA"/>
</dbReference>
<dbReference type="GO" id="GO:0005643">
    <property type="term" value="C:nuclear pore"/>
    <property type="evidence" value="ECO:0007669"/>
    <property type="project" value="TreeGrafter"/>
</dbReference>
<proteinExistence type="predicted"/>
<name>A0AAV5SY16_9BILA</name>
<organism evidence="1 2">
    <name type="scientific">Pristionchus entomophagus</name>
    <dbReference type="NCBI Taxonomy" id="358040"/>
    <lineage>
        <taxon>Eukaryota</taxon>
        <taxon>Metazoa</taxon>
        <taxon>Ecdysozoa</taxon>
        <taxon>Nematoda</taxon>
        <taxon>Chromadorea</taxon>
        <taxon>Rhabditida</taxon>
        <taxon>Rhabditina</taxon>
        <taxon>Diplogasteromorpha</taxon>
        <taxon>Diplogasteroidea</taxon>
        <taxon>Neodiplogasteridae</taxon>
        <taxon>Pristionchus</taxon>
    </lineage>
</organism>
<protein>
    <submittedName>
        <fullName evidence="1">Uncharacterized protein</fullName>
    </submittedName>
</protein>
<dbReference type="AlphaFoldDB" id="A0AAV5SY16"/>
<dbReference type="PANTHER" id="PTHR14494">
    <property type="entry name" value="ALADIN/ADRACALIN/AAAS"/>
    <property type="match status" value="1"/>
</dbReference>
<dbReference type="GO" id="GO:0006913">
    <property type="term" value="P:nucleocytoplasmic transport"/>
    <property type="evidence" value="ECO:0007669"/>
    <property type="project" value="TreeGrafter"/>
</dbReference>
<reference evidence="1" key="1">
    <citation type="submission" date="2023-10" db="EMBL/GenBank/DDBJ databases">
        <title>Genome assembly of Pristionchus species.</title>
        <authorList>
            <person name="Yoshida K."/>
            <person name="Sommer R.J."/>
        </authorList>
    </citation>
    <scope>NUCLEOTIDE SEQUENCE</scope>
    <source>
        <strain evidence="1">RS0144</strain>
    </source>
</reference>
<dbReference type="Proteomes" id="UP001432027">
    <property type="component" value="Unassembled WGS sequence"/>
</dbReference>
<evidence type="ECO:0000313" key="2">
    <source>
        <dbReference type="Proteomes" id="UP001432027"/>
    </source>
</evidence>
<feature type="non-terminal residue" evidence="1">
    <location>
        <position position="1"/>
    </location>
</feature>
<accession>A0AAV5SY16</accession>
<evidence type="ECO:0000313" key="1">
    <source>
        <dbReference type="EMBL" id="GMS88211.1"/>
    </source>
</evidence>
<comment type="caution">
    <text evidence="1">The sequence shown here is derived from an EMBL/GenBank/DDBJ whole genome shotgun (WGS) entry which is preliminary data.</text>
</comment>
<dbReference type="PANTHER" id="PTHR14494:SF0">
    <property type="entry name" value="ALADIN"/>
    <property type="match status" value="1"/>
</dbReference>
<sequence length="106" mass="11096">SECAGFIATFIVDWASLPIDRYCSGFVEAAFSGTPDRVFFLPQYSAGSMLAISWSSGSVQYVPLIYGKSAAAAALSVHPLVESTSVHTILVSGEGVKVANCESEIG</sequence>